<accession>A0A3B4CRK9</accession>
<dbReference type="PANTHER" id="PTHR12801:SF158">
    <property type="entry name" value="RNA EXONUCLEASE 4"/>
    <property type="match status" value="1"/>
</dbReference>
<evidence type="ECO:0000313" key="11">
    <source>
        <dbReference type="Proteomes" id="UP001501920"/>
    </source>
</evidence>
<dbReference type="SUPFAM" id="SSF53098">
    <property type="entry name" value="Ribonuclease H-like"/>
    <property type="match status" value="1"/>
</dbReference>
<dbReference type="GO" id="GO:0003676">
    <property type="term" value="F:nucleic acid binding"/>
    <property type="evidence" value="ECO:0007669"/>
    <property type="project" value="InterPro"/>
</dbReference>
<keyword evidence="5" id="KW-0378">Hydrolase</keyword>
<dbReference type="GeneTree" id="ENSGT00940000159607"/>
<evidence type="ECO:0000256" key="8">
    <source>
        <dbReference type="SAM" id="MobiDB-lite"/>
    </source>
</evidence>
<dbReference type="GO" id="GO:0008408">
    <property type="term" value="F:3'-5' exonuclease activity"/>
    <property type="evidence" value="ECO:0007669"/>
    <property type="project" value="InterPro"/>
</dbReference>
<evidence type="ECO:0000256" key="7">
    <source>
        <dbReference type="ARBA" id="ARBA00023242"/>
    </source>
</evidence>
<organism evidence="10 11">
    <name type="scientific">Pygocentrus nattereri</name>
    <name type="common">Red-bellied piranha</name>
    <dbReference type="NCBI Taxonomy" id="42514"/>
    <lineage>
        <taxon>Eukaryota</taxon>
        <taxon>Metazoa</taxon>
        <taxon>Chordata</taxon>
        <taxon>Craniata</taxon>
        <taxon>Vertebrata</taxon>
        <taxon>Euteleostomi</taxon>
        <taxon>Actinopterygii</taxon>
        <taxon>Neopterygii</taxon>
        <taxon>Teleostei</taxon>
        <taxon>Ostariophysi</taxon>
        <taxon>Characiformes</taxon>
        <taxon>Characoidei</taxon>
        <taxon>Pygocentrus</taxon>
    </lineage>
</organism>
<evidence type="ECO:0000313" key="10">
    <source>
        <dbReference type="Ensembl" id="ENSPNAP00000013391.2"/>
    </source>
</evidence>
<reference evidence="10 11" key="1">
    <citation type="submission" date="2020-10" db="EMBL/GenBank/DDBJ databases">
        <title>Pygocentrus nattereri (red-bellied piranha) genome, fPygNat1, primary haplotype.</title>
        <authorList>
            <person name="Myers G."/>
            <person name="Meyer A."/>
            <person name="Karagic N."/>
            <person name="Pippel M."/>
            <person name="Winkler S."/>
            <person name="Tracey A."/>
            <person name="Wood J."/>
            <person name="Formenti G."/>
            <person name="Howe K."/>
            <person name="Fedrigo O."/>
            <person name="Jarvis E.D."/>
        </authorList>
    </citation>
    <scope>NUCLEOTIDE SEQUENCE [LARGE SCALE GENOMIC DNA]</scope>
</reference>
<feature type="domain" description="Exonuclease" evidence="9">
    <location>
        <begin position="245"/>
        <end position="406"/>
    </location>
</feature>
<dbReference type="InterPro" id="IPR013520">
    <property type="entry name" value="Ribonucl_H"/>
</dbReference>
<dbReference type="GO" id="GO:0006364">
    <property type="term" value="P:rRNA processing"/>
    <property type="evidence" value="ECO:0007669"/>
    <property type="project" value="InterPro"/>
</dbReference>
<reference evidence="10" key="2">
    <citation type="submission" date="2025-08" db="UniProtKB">
        <authorList>
            <consortium name="Ensembl"/>
        </authorList>
    </citation>
    <scope>IDENTIFICATION</scope>
</reference>
<sequence length="440" mass="49236">MKGTAWSKKMSKRKAKHAGWKHRAQAKGGKEEEKSGEKKRMHFFPCVEKKQKEKKNAHLPPKEAQAFSTNWKNFVGLLNSKPTAGTEKSARQKEEPKPQSAVNKDFHSAAQKTDKHVNKSGHKPPKTTNKAAHDVKTKSPEDAGAQQNGKGPSGPKQHKAEKRKARDSGDGDKTWRNKKKKAEETEKQPTQPDIWFDDVDPDDIEAALGSEAADIVRKRSGVTKSIEESTEQELVKERSYDGVTHIVAMDCEMVGVGPGGEDSMLARVSIVNRFGKCIYDKYVKPTEKVTDYRTAFSGIRPADIENGEDISTVQKEVAEILKGRILVGHAIHNDLKILLLDHPKKMIRDTQKYKEFKKITKSSRPALRVLSKKVLNVNVQQGEHSSVQDAQATMRLYTMVKKRWEAELKAGIKAQKSPRKAKADLRAAPTQHTVSEETQS</sequence>
<dbReference type="PANTHER" id="PTHR12801">
    <property type="entry name" value="RNA EXONUCLEASE REXO1 / RECO3 FAMILY MEMBER-RELATED"/>
    <property type="match status" value="1"/>
</dbReference>
<dbReference type="InterPro" id="IPR036397">
    <property type="entry name" value="RNaseH_sf"/>
</dbReference>
<protein>
    <recommendedName>
        <fullName evidence="3">RNA exonuclease 4</fullName>
    </recommendedName>
</protein>
<feature type="compositionally biased region" description="Basic and acidic residues" evidence="8">
    <location>
        <begin position="131"/>
        <end position="141"/>
    </location>
</feature>
<dbReference type="Gene3D" id="3.30.420.10">
    <property type="entry name" value="Ribonuclease H-like superfamily/Ribonuclease H"/>
    <property type="match status" value="1"/>
</dbReference>
<dbReference type="RefSeq" id="XP_017573475.2">
    <property type="nucleotide sequence ID" value="XM_017717986.2"/>
</dbReference>
<feature type="compositionally biased region" description="Basic and acidic residues" evidence="8">
    <location>
        <begin position="88"/>
        <end position="97"/>
    </location>
</feature>
<dbReference type="Proteomes" id="UP001501920">
    <property type="component" value="Chromosome 16"/>
</dbReference>
<keyword evidence="7" id="KW-0539">Nucleus</keyword>
<reference evidence="10" key="3">
    <citation type="submission" date="2025-09" db="UniProtKB">
        <authorList>
            <consortium name="Ensembl"/>
        </authorList>
    </citation>
    <scope>IDENTIFICATION</scope>
</reference>
<dbReference type="InterPro" id="IPR047021">
    <property type="entry name" value="REXO1/3/4-like"/>
</dbReference>
<keyword evidence="6" id="KW-0269">Exonuclease</keyword>
<gene>
    <name evidence="10" type="primary">REXO4</name>
</gene>
<dbReference type="SMART" id="SM00479">
    <property type="entry name" value="EXOIII"/>
    <property type="match status" value="1"/>
</dbReference>
<dbReference type="CDD" id="cd06144">
    <property type="entry name" value="REX4_like"/>
    <property type="match status" value="1"/>
</dbReference>
<evidence type="ECO:0000259" key="9">
    <source>
        <dbReference type="SMART" id="SM00479"/>
    </source>
</evidence>
<feature type="compositionally biased region" description="Basic residues" evidence="8">
    <location>
        <begin position="9"/>
        <end position="25"/>
    </location>
</feature>
<feature type="compositionally biased region" description="Basic and acidic residues" evidence="8">
    <location>
        <begin position="47"/>
        <end position="56"/>
    </location>
</feature>
<evidence type="ECO:0000256" key="4">
    <source>
        <dbReference type="ARBA" id="ARBA00022722"/>
    </source>
</evidence>
<dbReference type="OMA" id="AEFSENW"/>
<feature type="region of interest" description="Disordered" evidence="8">
    <location>
        <begin position="1"/>
        <end position="199"/>
    </location>
</feature>
<feature type="compositionally biased region" description="Polar residues" evidence="8">
    <location>
        <begin position="430"/>
        <end position="440"/>
    </location>
</feature>
<name>A0A3B4CRK9_PYGNA</name>
<feature type="compositionally biased region" description="Basic and acidic residues" evidence="8">
    <location>
        <begin position="104"/>
        <end position="117"/>
    </location>
</feature>
<dbReference type="AlphaFoldDB" id="A0A3B4CRK9"/>
<keyword evidence="11" id="KW-1185">Reference proteome</keyword>
<feature type="compositionally biased region" description="Basic and acidic residues" evidence="8">
    <location>
        <begin position="164"/>
        <end position="187"/>
    </location>
</feature>
<evidence type="ECO:0000256" key="2">
    <source>
        <dbReference type="ARBA" id="ARBA00010489"/>
    </source>
</evidence>
<dbReference type="Ensembl" id="ENSPNAT00000020986.2">
    <property type="protein sequence ID" value="ENSPNAP00000013391.2"/>
    <property type="gene ID" value="ENSPNAG00000019227.2"/>
</dbReference>
<feature type="compositionally biased region" description="Basic and acidic residues" evidence="8">
    <location>
        <begin position="28"/>
        <end position="38"/>
    </location>
</feature>
<evidence type="ECO:0000256" key="6">
    <source>
        <dbReference type="ARBA" id="ARBA00022839"/>
    </source>
</evidence>
<dbReference type="GO" id="GO:0005730">
    <property type="term" value="C:nucleolus"/>
    <property type="evidence" value="ECO:0007669"/>
    <property type="project" value="UniProtKB-ARBA"/>
</dbReference>
<dbReference type="GO" id="GO:0006308">
    <property type="term" value="P:DNA catabolic process"/>
    <property type="evidence" value="ECO:0007669"/>
    <property type="project" value="TreeGrafter"/>
</dbReference>
<dbReference type="GeneID" id="108439535"/>
<proteinExistence type="inferred from homology"/>
<comment type="similarity">
    <text evidence="2">Belongs to the REXO4 family.</text>
</comment>
<keyword evidence="4" id="KW-0540">Nuclease</keyword>
<dbReference type="InterPro" id="IPR012337">
    <property type="entry name" value="RNaseH-like_sf"/>
</dbReference>
<evidence type="ECO:0000256" key="5">
    <source>
        <dbReference type="ARBA" id="ARBA00022801"/>
    </source>
</evidence>
<evidence type="ECO:0000256" key="1">
    <source>
        <dbReference type="ARBA" id="ARBA00004123"/>
    </source>
</evidence>
<evidence type="ECO:0000256" key="3">
    <source>
        <dbReference type="ARBA" id="ARBA00016937"/>
    </source>
</evidence>
<dbReference type="InterPro" id="IPR037431">
    <property type="entry name" value="REX4_DEDDh_dom"/>
</dbReference>
<feature type="region of interest" description="Disordered" evidence="8">
    <location>
        <begin position="411"/>
        <end position="440"/>
    </location>
</feature>
<dbReference type="Pfam" id="PF00929">
    <property type="entry name" value="RNase_T"/>
    <property type="match status" value="1"/>
</dbReference>
<dbReference type="STRING" id="42514.ENSPNAP00000013391"/>
<dbReference type="FunFam" id="3.30.420.10:FF:000007">
    <property type="entry name" value="Interferon-stimulated exonuclease gene 20"/>
    <property type="match status" value="1"/>
</dbReference>
<dbReference type="OrthoDB" id="8191639at2759"/>
<comment type="subcellular location">
    <subcellularLocation>
        <location evidence="1">Nucleus</location>
    </subcellularLocation>
</comment>